<organism evidence="1 2">
    <name type="scientific">Araneus ventricosus</name>
    <name type="common">Orbweaver spider</name>
    <name type="synonym">Epeira ventricosa</name>
    <dbReference type="NCBI Taxonomy" id="182803"/>
    <lineage>
        <taxon>Eukaryota</taxon>
        <taxon>Metazoa</taxon>
        <taxon>Ecdysozoa</taxon>
        <taxon>Arthropoda</taxon>
        <taxon>Chelicerata</taxon>
        <taxon>Arachnida</taxon>
        <taxon>Araneae</taxon>
        <taxon>Araneomorphae</taxon>
        <taxon>Entelegynae</taxon>
        <taxon>Araneoidea</taxon>
        <taxon>Araneidae</taxon>
        <taxon>Araneus</taxon>
    </lineage>
</organism>
<gene>
    <name evidence="1" type="ORF">AVEN_174191_1</name>
</gene>
<comment type="caution">
    <text evidence="1">The sequence shown here is derived from an EMBL/GenBank/DDBJ whole genome shotgun (WGS) entry which is preliminary data.</text>
</comment>
<sequence>MSWYQQPKKEHVRGPCAVISSKKNISRMNVSVNTHQRVNYGESRGISLCIRRFFLAQIGQFRVLAVPLRQKFLQKIFHGHDRSSAIQFRKRTANASRCGLRLSGIC</sequence>
<proteinExistence type="predicted"/>
<keyword evidence="2" id="KW-1185">Reference proteome</keyword>
<evidence type="ECO:0000313" key="2">
    <source>
        <dbReference type="Proteomes" id="UP000499080"/>
    </source>
</evidence>
<evidence type="ECO:0000313" key="1">
    <source>
        <dbReference type="EMBL" id="GBN75843.1"/>
    </source>
</evidence>
<protein>
    <submittedName>
        <fullName evidence="1">Uncharacterized protein</fullName>
    </submittedName>
</protein>
<dbReference type="AlphaFoldDB" id="A0A4Y2RJF3"/>
<reference evidence="1 2" key="1">
    <citation type="journal article" date="2019" name="Sci. Rep.">
        <title>Orb-weaving spider Araneus ventricosus genome elucidates the spidroin gene catalogue.</title>
        <authorList>
            <person name="Kono N."/>
            <person name="Nakamura H."/>
            <person name="Ohtoshi R."/>
            <person name="Moran D.A.P."/>
            <person name="Shinohara A."/>
            <person name="Yoshida Y."/>
            <person name="Fujiwara M."/>
            <person name="Mori M."/>
            <person name="Tomita M."/>
            <person name="Arakawa K."/>
        </authorList>
    </citation>
    <scope>NUCLEOTIDE SEQUENCE [LARGE SCALE GENOMIC DNA]</scope>
</reference>
<name>A0A4Y2RJF3_ARAVE</name>
<dbReference type="Proteomes" id="UP000499080">
    <property type="component" value="Unassembled WGS sequence"/>
</dbReference>
<dbReference type="EMBL" id="BGPR01017352">
    <property type="protein sequence ID" value="GBN75843.1"/>
    <property type="molecule type" value="Genomic_DNA"/>
</dbReference>
<accession>A0A4Y2RJF3</accession>